<evidence type="ECO:0008006" key="4">
    <source>
        <dbReference type="Google" id="ProtNLM"/>
    </source>
</evidence>
<protein>
    <recommendedName>
        <fullName evidence="4">VWFA domain-containing protein</fullName>
    </recommendedName>
</protein>
<dbReference type="Gene3D" id="3.40.50.410">
    <property type="entry name" value="von Willebrand factor, type A domain"/>
    <property type="match status" value="1"/>
</dbReference>
<dbReference type="SUPFAM" id="SSF53300">
    <property type="entry name" value="vWA-like"/>
    <property type="match status" value="1"/>
</dbReference>
<dbReference type="Proteomes" id="UP000245362">
    <property type="component" value="Unassembled WGS sequence"/>
</dbReference>
<gene>
    <name evidence="2" type="ORF">DI392_02890</name>
</gene>
<dbReference type="OrthoDB" id="5670502at2"/>
<feature type="transmembrane region" description="Helical" evidence="1">
    <location>
        <begin position="20"/>
        <end position="37"/>
    </location>
</feature>
<evidence type="ECO:0000256" key="1">
    <source>
        <dbReference type="SAM" id="Phobius"/>
    </source>
</evidence>
<evidence type="ECO:0000313" key="3">
    <source>
        <dbReference type="Proteomes" id="UP000245362"/>
    </source>
</evidence>
<name>A0A2U3BEN5_9VIBR</name>
<dbReference type="InterPro" id="IPR036465">
    <property type="entry name" value="vWFA_dom_sf"/>
</dbReference>
<organism evidence="2 3">
    <name type="scientific">Vibrio albus</name>
    <dbReference type="NCBI Taxonomy" id="2200953"/>
    <lineage>
        <taxon>Bacteria</taxon>
        <taxon>Pseudomonadati</taxon>
        <taxon>Pseudomonadota</taxon>
        <taxon>Gammaproteobacteria</taxon>
        <taxon>Vibrionales</taxon>
        <taxon>Vibrionaceae</taxon>
        <taxon>Vibrio</taxon>
    </lineage>
</organism>
<keyword evidence="1" id="KW-1133">Transmembrane helix</keyword>
<accession>A0A2U3BEN5</accession>
<keyword evidence="3" id="KW-1185">Reference proteome</keyword>
<dbReference type="RefSeq" id="WP_109318381.1">
    <property type="nucleotide sequence ID" value="NZ_QFWT01000001.1"/>
</dbReference>
<proteinExistence type="predicted"/>
<sequence>MKIRTDLKIGRFRQKGHAAIIFVLVAPIMFSLFSIAIDGARMMQNEARLDDALEIASLALAAENNPNDSTADESSEAYKGWVRNKEIATAYITEYMQGMQGTVDPDITKSEVAPENDDDPRYFEYTVEASTTHETIFKDDNTFGDSYDVKSTGAARKYQNQAIDIVFISDFSDTMNDDWTGGTQAKYLDLKDVIEDVTDYVSQYNGLKNLDDSTVGYVGFNSVTQQLADRSSITSDPAGGCTDNPYITGDCTDNPYTVSGYDAGWYATYYVPEPGAQADLCQYNQYINNSASDTVGAIFDVKTTCDEKTIWAGDGASGSDKLFFDENGAYFYDIALTAGDATAPPGDTSRFNAFNNQIAAFYPDWGTSSYEGLIRGAQIAADGDNPRRLLIILSDGMDNYPAITTSLVNAGMCTTITDTLDAQVTSKNYQVSSKIVLIGFDYDVSTNEALVNCVGTDNTYQAQNTGDILAIILKLITEEVGHLIEAGI</sequence>
<evidence type="ECO:0000313" key="2">
    <source>
        <dbReference type="EMBL" id="PWI35229.1"/>
    </source>
</evidence>
<dbReference type="EMBL" id="QFWT01000001">
    <property type="protein sequence ID" value="PWI35229.1"/>
    <property type="molecule type" value="Genomic_DNA"/>
</dbReference>
<comment type="caution">
    <text evidence="2">The sequence shown here is derived from an EMBL/GenBank/DDBJ whole genome shotgun (WGS) entry which is preliminary data.</text>
</comment>
<dbReference type="AlphaFoldDB" id="A0A2U3BEN5"/>
<reference evidence="2 3" key="1">
    <citation type="submission" date="2018-05" db="EMBL/GenBank/DDBJ databases">
        <title>Vibrio limimaris sp. nov., isolated from marine sediment.</title>
        <authorList>
            <person name="Li C.-M."/>
        </authorList>
    </citation>
    <scope>NUCLEOTIDE SEQUENCE [LARGE SCALE GENOMIC DNA]</scope>
    <source>
        <strain evidence="2 3">E4404</strain>
    </source>
</reference>
<keyword evidence="1" id="KW-0472">Membrane</keyword>
<keyword evidence="1" id="KW-0812">Transmembrane</keyword>